<protein>
    <submittedName>
        <fullName evidence="2">Uncharacterized protein</fullName>
    </submittedName>
</protein>
<evidence type="ECO:0000313" key="2">
    <source>
        <dbReference type="EMBL" id="KAF3288311.1"/>
    </source>
</evidence>
<dbReference type="SUPFAM" id="SSF48452">
    <property type="entry name" value="TPR-like"/>
    <property type="match status" value="1"/>
</dbReference>
<reference evidence="2 3" key="1">
    <citation type="submission" date="2020-01" db="EMBL/GenBank/DDBJ databases">
        <authorList>
            <person name="Palmer J.M."/>
        </authorList>
    </citation>
    <scope>NUCLEOTIDE SEQUENCE [LARGE SCALE GENOMIC DNA]</scope>
    <source>
        <strain evidence="2 3">TWF970</strain>
    </source>
</reference>
<sequence length="270" mass="29900">MHTAIALCPDRASKLRYLRSILVIATVKMAPAHLLSSNDATVLEQIFDPESAPTPSPVTIDRSLPTFPHIKVYSTLTSLRSTEILAIRAAESGDINKALQLLTSAIDSTPTYCSAYNNRAQVHRMTVSLQDEVEMDNLFSQNEEIREKVLKAYKDLTTAISLATPRTATEPISPQTAKMLANAHTQRATILHTTSKHFAERPKNLEIPRELEYLGNDLGAWEEAASRDFFWGGRYGNELAKAMAVHTNPYAKLCGSIVKEAMKKEIGEAF</sequence>
<dbReference type="PANTHER" id="PTHR21405:SF0">
    <property type="entry name" value="TETRATRICOPEPTIDE REPEAT PROTEIN 36"/>
    <property type="match status" value="1"/>
</dbReference>
<evidence type="ECO:0000313" key="3">
    <source>
        <dbReference type="Proteomes" id="UP000474640"/>
    </source>
</evidence>
<dbReference type="GO" id="GO:0006570">
    <property type="term" value="P:tyrosine metabolic process"/>
    <property type="evidence" value="ECO:0007669"/>
    <property type="project" value="TreeGrafter"/>
</dbReference>
<proteinExistence type="inferred from homology"/>
<comment type="similarity">
    <text evidence="1">Belongs to the TTC36 family.</text>
</comment>
<comment type="caution">
    <text evidence="2">The sequence shown here is derived from an EMBL/GenBank/DDBJ whole genome shotgun (WGS) entry which is preliminary data.</text>
</comment>
<accession>A0A7C8RFP2</accession>
<dbReference type="Gene3D" id="1.25.40.10">
    <property type="entry name" value="Tetratricopeptide repeat domain"/>
    <property type="match status" value="1"/>
</dbReference>
<dbReference type="AlphaFoldDB" id="A0A7C8RFP2"/>
<dbReference type="EMBL" id="JAABOJ010000003">
    <property type="protein sequence ID" value="KAF3288311.1"/>
    <property type="molecule type" value="Genomic_DNA"/>
</dbReference>
<dbReference type="InterPro" id="IPR011990">
    <property type="entry name" value="TPR-like_helical_dom_sf"/>
</dbReference>
<dbReference type="OrthoDB" id="539634at2759"/>
<evidence type="ECO:0000256" key="1">
    <source>
        <dbReference type="ARBA" id="ARBA00006995"/>
    </source>
</evidence>
<gene>
    <name evidence="2" type="ORF">TWF970_005392</name>
</gene>
<organism evidence="2 3">
    <name type="scientific">Orbilia oligospora</name>
    <name type="common">Nematode-trapping fungus</name>
    <name type="synonym">Arthrobotrys oligospora</name>
    <dbReference type="NCBI Taxonomy" id="2813651"/>
    <lineage>
        <taxon>Eukaryota</taxon>
        <taxon>Fungi</taxon>
        <taxon>Dikarya</taxon>
        <taxon>Ascomycota</taxon>
        <taxon>Pezizomycotina</taxon>
        <taxon>Orbiliomycetes</taxon>
        <taxon>Orbiliales</taxon>
        <taxon>Orbiliaceae</taxon>
        <taxon>Orbilia</taxon>
    </lineage>
</organism>
<dbReference type="PANTHER" id="PTHR21405">
    <property type="entry name" value="CDNA SEQUENCE BC021608"/>
    <property type="match status" value="1"/>
</dbReference>
<dbReference type="InterPro" id="IPR038906">
    <property type="entry name" value="TTC36"/>
</dbReference>
<dbReference type="Proteomes" id="UP000474640">
    <property type="component" value="Unassembled WGS sequence"/>
</dbReference>
<name>A0A7C8RFP2_ORBOL</name>